<accession>A0A848B6V2</accession>
<gene>
    <name evidence="2" type="primary">bofA</name>
    <name evidence="2" type="ORF">HF878_09530</name>
</gene>
<dbReference type="NCBIfam" id="TIGR02862">
    <property type="entry name" value="spore_BofA"/>
    <property type="match status" value="1"/>
</dbReference>
<name>A0A848B6V2_9FIRM</name>
<keyword evidence="1" id="KW-0812">Transmembrane</keyword>
<evidence type="ECO:0000256" key="1">
    <source>
        <dbReference type="SAM" id="Phobius"/>
    </source>
</evidence>
<comment type="caution">
    <text evidence="2">The sequence shown here is derived from an EMBL/GenBank/DDBJ whole genome shotgun (WGS) entry which is preliminary data.</text>
</comment>
<protein>
    <submittedName>
        <fullName evidence="2">Pro-sigmaK processing inhibitor BofA</fullName>
    </submittedName>
</protein>
<evidence type="ECO:0000313" key="2">
    <source>
        <dbReference type="EMBL" id="NMD99693.1"/>
    </source>
</evidence>
<dbReference type="EMBL" id="JABAFA010000048">
    <property type="protein sequence ID" value="NMD99693.1"/>
    <property type="molecule type" value="Genomic_DNA"/>
</dbReference>
<dbReference type="Pfam" id="PF07441">
    <property type="entry name" value="BofA"/>
    <property type="match status" value="1"/>
</dbReference>
<proteinExistence type="predicted"/>
<sequence length="80" mass="8722">MFEMIIAFAVGIIILCLIAKIISLPVKLLWKFITNSLIGAVMLWVVNLFGAGIPIDIVRALIAGIFGIPGVLAILLYQHF</sequence>
<keyword evidence="3" id="KW-1185">Reference proteome</keyword>
<feature type="transmembrane region" description="Helical" evidence="1">
    <location>
        <begin position="32"/>
        <end position="51"/>
    </location>
</feature>
<keyword evidence="1" id="KW-0472">Membrane</keyword>
<dbReference type="RefSeq" id="WP_170077938.1">
    <property type="nucleotide sequence ID" value="NZ_JABAFA010000048.1"/>
</dbReference>
<dbReference type="Proteomes" id="UP000543804">
    <property type="component" value="Unassembled WGS sequence"/>
</dbReference>
<reference evidence="2 3" key="1">
    <citation type="submission" date="2020-04" db="EMBL/GenBank/DDBJ databases">
        <authorList>
            <person name="Hitch T.C.A."/>
            <person name="Wylensek D."/>
            <person name="Clavel T."/>
        </authorList>
    </citation>
    <scope>NUCLEOTIDE SEQUENCE [LARGE SCALE GENOMIC DNA]</scope>
    <source>
        <strain evidence="2 3">PG-130-P53-12</strain>
    </source>
</reference>
<dbReference type="AlphaFoldDB" id="A0A848B6V2"/>
<feature type="transmembrane region" description="Helical" evidence="1">
    <location>
        <begin position="57"/>
        <end position="77"/>
    </location>
</feature>
<evidence type="ECO:0000313" key="3">
    <source>
        <dbReference type="Proteomes" id="UP000543804"/>
    </source>
</evidence>
<organism evidence="2 3">
    <name type="scientific">Selenomonas bovis</name>
    <dbReference type="NCBI Taxonomy" id="416586"/>
    <lineage>
        <taxon>Bacteria</taxon>
        <taxon>Bacillati</taxon>
        <taxon>Bacillota</taxon>
        <taxon>Negativicutes</taxon>
        <taxon>Selenomonadales</taxon>
        <taxon>Selenomonadaceae</taxon>
        <taxon>Selenomonas</taxon>
    </lineage>
</organism>
<dbReference type="InterPro" id="IPR010001">
    <property type="entry name" value="BofA"/>
</dbReference>
<feature type="transmembrane region" description="Helical" evidence="1">
    <location>
        <begin position="6"/>
        <end position="25"/>
    </location>
</feature>
<keyword evidence="1" id="KW-1133">Transmembrane helix</keyword>